<organism evidence="11">
    <name type="scientific">Candidatus Atribacter allofermentans</name>
    <dbReference type="NCBI Taxonomy" id="1852833"/>
    <lineage>
        <taxon>Bacteria</taxon>
        <taxon>Pseudomonadati</taxon>
        <taxon>Atribacterota</taxon>
        <taxon>Atribacteria</taxon>
        <taxon>Atribacterales</taxon>
        <taxon>Atribacteraceae</taxon>
        <taxon>Atribacter</taxon>
    </lineage>
</organism>
<gene>
    <name evidence="11" type="primary">xylG_2</name>
    <name evidence="11" type="ORF">BWY41_01927</name>
</gene>
<keyword evidence="2" id="KW-0813">Transport</keyword>
<keyword evidence="4" id="KW-0762">Sugar transport</keyword>
<dbReference type="InterPro" id="IPR003593">
    <property type="entry name" value="AAA+_ATPase"/>
</dbReference>
<dbReference type="Proteomes" id="UP000485569">
    <property type="component" value="Unassembled WGS sequence"/>
</dbReference>
<evidence type="ECO:0000256" key="9">
    <source>
        <dbReference type="ARBA" id="ARBA00023136"/>
    </source>
</evidence>
<feature type="domain" description="ABC transporter" evidence="10">
    <location>
        <begin position="251"/>
        <end position="496"/>
    </location>
</feature>
<dbReference type="GO" id="GO:0005886">
    <property type="term" value="C:plasma membrane"/>
    <property type="evidence" value="ECO:0007669"/>
    <property type="project" value="UniProtKB-SubCell"/>
</dbReference>
<evidence type="ECO:0000256" key="4">
    <source>
        <dbReference type="ARBA" id="ARBA00022597"/>
    </source>
</evidence>
<keyword evidence="3" id="KW-1003">Cell membrane</keyword>
<dbReference type="InterPro" id="IPR017871">
    <property type="entry name" value="ABC_transporter-like_CS"/>
</dbReference>
<evidence type="ECO:0000256" key="7">
    <source>
        <dbReference type="ARBA" id="ARBA00022840"/>
    </source>
</evidence>
<dbReference type="Gene3D" id="3.40.50.300">
    <property type="entry name" value="P-loop containing nucleotide triphosphate hydrolases"/>
    <property type="match status" value="2"/>
</dbReference>
<keyword evidence="8" id="KW-1278">Translocase</keyword>
<keyword evidence="9" id="KW-0472">Membrane</keyword>
<dbReference type="EMBL" id="MWBQ01000199">
    <property type="protein sequence ID" value="OQA54723.1"/>
    <property type="molecule type" value="Genomic_DNA"/>
</dbReference>
<evidence type="ECO:0000256" key="2">
    <source>
        <dbReference type="ARBA" id="ARBA00022448"/>
    </source>
</evidence>
<comment type="caution">
    <text evidence="11">The sequence shown here is derived from an EMBL/GenBank/DDBJ whole genome shotgun (WGS) entry which is preliminary data.</text>
</comment>
<keyword evidence="5" id="KW-0677">Repeat</keyword>
<keyword evidence="7 11" id="KW-0067">ATP-binding</keyword>
<proteinExistence type="predicted"/>
<dbReference type="Pfam" id="PF00005">
    <property type="entry name" value="ABC_tran"/>
    <property type="match status" value="2"/>
</dbReference>
<dbReference type="PROSITE" id="PS00211">
    <property type="entry name" value="ABC_TRANSPORTER_1"/>
    <property type="match status" value="1"/>
</dbReference>
<dbReference type="AlphaFoldDB" id="A0A1V5SKG8"/>
<protein>
    <submittedName>
        <fullName evidence="11">Xylose import ATP-binding protein XylG</fullName>
        <ecNumber evidence="11">3.6.3.17</ecNumber>
    </submittedName>
</protein>
<dbReference type="PROSITE" id="PS50893">
    <property type="entry name" value="ABC_TRANSPORTER_2"/>
    <property type="match status" value="2"/>
</dbReference>
<dbReference type="InterPro" id="IPR003439">
    <property type="entry name" value="ABC_transporter-like_ATP-bd"/>
</dbReference>
<dbReference type="GO" id="GO:0016887">
    <property type="term" value="F:ATP hydrolysis activity"/>
    <property type="evidence" value="ECO:0007669"/>
    <property type="project" value="InterPro"/>
</dbReference>
<keyword evidence="6" id="KW-0547">Nucleotide-binding</keyword>
<name>A0A1V5SKG8_9BACT</name>
<dbReference type="CDD" id="cd03216">
    <property type="entry name" value="ABC_Carb_Monos_I"/>
    <property type="match status" value="1"/>
</dbReference>
<dbReference type="GO" id="GO:0005524">
    <property type="term" value="F:ATP binding"/>
    <property type="evidence" value="ECO:0007669"/>
    <property type="project" value="UniProtKB-KW"/>
</dbReference>
<dbReference type="SUPFAM" id="SSF52540">
    <property type="entry name" value="P-loop containing nucleoside triphosphate hydrolases"/>
    <property type="match status" value="2"/>
</dbReference>
<sequence length="502" mass="55797">MIDFLRLSNISKSFGGVQALKDADFSIGKGEIHCLVGENGSGKSTLIKIISGNLQPDTGEIWIEGQIYKHLRSIDSINMGIQVIFQDFALFPNLTVAENIAYSQLVEKKEKILNWKEIESIARLATDKIKIKLDLDEQVGNLSVANQQMVAICRALTSDLRFLILDEPTSALTKKEIDQLFVVVKDLQQKGISVMFVSHKLNEILEIAERVTVIRDGQNVATLPREEITNEKLIYLMTGKEISYSRNQKSIQTQKKLLEVQNLSKSNNFKDISFVLHYGEIFGITGLLGSGRTELALALFGMDPADSGKIFVDGKEVRIRSVKDAIQAGIGYVPENRLEQGLIMKKSVSENIVTVIIKRLLGNFNLIDSKKWDTTVDSWINELGIKVANPEVPVQTLSGGNQQRVVIAKWLSVQPKILILDSPTVGIDIAAKSSIHSIIREMANKGFGIIFISDEISEVVNNCNRIAIMRNGRIFKQIDAADVTEAEIQRLVEMSETVSVSK</sequence>
<evidence type="ECO:0000259" key="10">
    <source>
        <dbReference type="PROSITE" id="PS50893"/>
    </source>
</evidence>
<evidence type="ECO:0000256" key="5">
    <source>
        <dbReference type="ARBA" id="ARBA00022737"/>
    </source>
</evidence>
<dbReference type="FunFam" id="3.40.50.300:FF:000127">
    <property type="entry name" value="Ribose import ATP-binding protein RbsA"/>
    <property type="match status" value="1"/>
</dbReference>
<dbReference type="EC" id="3.6.3.17" evidence="11"/>
<dbReference type="SMART" id="SM00382">
    <property type="entry name" value="AAA"/>
    <property type="match status" value="2"/>
</dbReference>
<evidence type="ECO:0000256" key="3">
    <source>
        <dbReference type="ARBA" id="ARBA00022475"/>
    </source>
</evidence>
<evidence type="ECO:0000256" key="1">
    <source>
        <dbReference type="ARBA" id="ARBA00004202"/>
    </source>
</evidence>
<evidence type="ECO:0000313" key="11">
    <source>
        <dbReference type="EMBL" id="OQA54723.1"/>
    </source>
</evidence>
<dbReference type="CDD" id="cd03215">
    <property type="entry name" value="ABC_Carb_Monos_II"/>
    <property type="match status" value="1"/>
</dbReference>
<dbReference type="InterPro" id="IPR027417">
    <property type="entry name" value="P-loop_NTPase"/>
</dbReference>
<feature type="domain" description="ABC transporter" evidence="10">
    <location>
        <begin position="5"/>
        <end position="241"/>
    </location>
</feature>
<comment type="subcellular location">
    <subcellularLocation>
        <location evidence="1">Cell membrane</location>
        <topology evidence="1">Peripheral membrane protein</topology>
    </subcellularLocation>
</comment>
<evidence type="ECO:0000256" key="8">
    <source>
        <dbReference type="ARBA" id="ARBA00022967"/>
    </source>
</evidence>
<dbReference type="InterPro" id="IPR050107">
    <property type="entry name" value="ABC_carbohydrate_import_ATPase"/>
</dbReference>
<keyword evidence="11" id="KW-0378">Hydrolase</keyword>
<evidence type="ECO:0000256" key="6">
    <source>
        <dbReference type="ARBA" id="ARBA00022741"/>
    </source>
</evidence>
<accession>A0A1V5SKG8</accession>
<dbReference type="PANTHER" id="PTHR43790:SF1">
    <property type="entry name" value="XYLOSE IMPORT ATP-BINDING PROTEIN XYLG"/>
    <property type="match status" value="1"/>
</dbReference>
<dbReference type="PANTHER" id="PTHR43790">
    <property type="entry name" value="CARBOHYDRATE TRANSPORT ATP-BINDING PROTEIN MG119-RELATED"/>
    <property type="match status" value="1"/>
</dbReference>
<reference evidence="11" key="1">
    <citation type="submission" date="2017-02" db="EMBL/GenBank/DDBJ databases">
        <title>Delving into the versatile metabolic prowess of the omnipresent phylum Bacteroidetes.</title>
        <authorList>
            <person name="Nobu M.K."/>
            <person name="Mei R."/>
            <person name="Narihiro T."/>
            <person name="Kuroda K."/>
            <person name="Liu W.-T."/>
        </authorList>
    </citation>
    <scope>NUCLEOTIDE SEQUENCE</scope>
    <source>
        <strain evidence="11">ADurb.Bin276</strain>
    </source>
</reference>